<evidence type="ECO:0000313" key="2">
    <source>
        <dbReference type="EMBL" id="MDZ5760599.1"/>
    </source>
</evidence>
<dbReference type="Proteomes" id="UP001290462">
    <property type="component" value="Unassembled WGS sequence"/>
</dbReference>
<dbReference type="EMBL" id="JAVBVO010000024">
    <property type="protein sequence ID" value="MDZ5760599.1"/>
    <property type="molecule type" value="Genomic_DNA"/>
</dbReference>
<feature type="compositionally biased region" description="Basic and acidic residues" evidence="1">
    <location>
        <begin position="1"/>
        <end position="15"/>
    </location>
</feature>
<gene>
    <name evidence="2" type="ORF">RAK27_18320</name>
</gene>
<proteinExistence type="predicted"/>
<dbReference type="AlphaFoldDB" id="A0AAW9JZ62"/>
<name>A0AAW9JZ62_CARML</name>
<comment type="caution">
    <text evidence="2">The sequence shown here is derived from an EMBL/GenBank/DDBJ whole genome shotgun (WGS) entry which is preliminary data.</text>
</comment>
<accession>A0AAW9JZ62</accession>
<feature type="compositionally biased region" description="Basic and acidic residues" evidence="1">
    <location>
        <begin position="22"/>
        <end position="38"/>
    </location>
</feature>
<protein>
    <submittedName>
        <fullName evidence="2">Conjugal transfer protein TraE</fullName>
    </submittedName>
</protein>
<reference evidence="2" key="1">
    <citation type="submission" date="2023-08" db="EMBL/GenBank/DDBJ databases">
        <title>Genomic characterization of piscicolin 126 produced by Carnobacterium maltaromaticum CM22 strain isolated from salmon (Salmo salar).</title>
        <authorList>
            <person name="Gonzalez-Gragera E."/>
            <person name="Garcia-Lopez J.D."/>
            <person name="Teso-Perez C."/>
            <person name="Gimenez-Hernandez I."/>
            <person name="Peralta-Sanchez J.M."/>
            <person name="Valdivia E."/>
            <person name="Montalban-Lopez M."/>
            <person name="Martin-Platero A.M."/>
            <person name="Banos A."/>
            <person name="Martinez-Bueno M."/>
        </authorList>
    </citation>
    <scope>NUCLEOTIDE SEQUENCE</scope>
    <source>
        <strain evidence="2">CM22</strain>
    </source>
</reference>
<evidence type="ECO:0000313" key="3">
    <source>
        <dbReference type="Proteomes" id="UP001290462"/>
    </source>
</evidence>
<evidence type="ECO:0000256" key="1">
    <source>
        <dbReference type="SAM" id="MobiDB-lite"/>
    </source>
</evidence>
<dbReference type="Gene3D" id="3.40.50.300">
    <property type="entry name" value="P-loop containing nucleotide triphosphate hydrolases"/>
    <property type="match status" value="2"/>
</dbReference>
<organism evidence="2 3">
    <name type="scientific">Carnobacterium maltaromaticum</name>
    <name type="common">Carnobacterium piscicola</name>
    <dbReference type="NCBI Taxonomy" id="2751"/>
    <lineage>
        <taxon>Bacteria</taxon>
        <taxon>Bacillati</taxon>
        <taxon>Bacillota</taxon>
        <taxon>Bacilli</taxon>
        <taxon>Lactobacillales</taxon>
        <taxon>Carnobacteriaceae</taxon>
        <taxon>Carnobacterium</taxon>
    </lineage>
</organism>
<feature type="region of interest" description="Disordered" evidence="1">
    <location>
        <begin position="1"/>
        <end position="50"/>
    </location>
</feature>
<dbReference type="RefSeq" id="WP_322809769.1">
    <property type="nucleotide sequence ID" value="NZ_JAVBVO010000024.1"/>
</dbReference>
<dbReference type="InterPro" id="IPR027417">
    <property type="entry name" value="P-loop_NTPase"/>
</dbReference>
<sequence length="886" mass="102540">MLITDNKVKNRKEAPPRGAILLDKEPEPKVLEESDGNKKRFRKKGKKNKKIKVRGDTNPYSLKHLRQNIRKSRSVVDFIPYRRIISKDCFQLTDGVTDYLQFHDFTIRDGTESDQLLGLYDYSRFLKMVDVDHKLIFTNYPANISDNISYVQKRVENGEGNKNVLQDSAYSLKVLEHIQENRKSNEVYCQIFASDEEELRKAHRLIKNAQGEFIKLRTISLEKKIKLIFKLNNIGKEVFSGTPYTGSDETGRPEKVQAAVENLGYDPVFLGQIQPVGNINTRNSSYIQTGEGYLKILHVFQYKPKSRMFWGESVFKFSDCVTTVDIKNIDKTATNFESSLNRSLQEFEGRVVTARDRISEKKAMNNFTSLNEAVDRILDTDETIKRIHTRIYIHETTLNKLENKEAEVRDKLKRSGVYATTYLDEQEEEFKALFTSYTRQQRVRKRKGQEITGTSLAGSYAFNYAQLIDPNALYSGYPIYGNGIVCLNQFYRDRQRKSYGGWYIGKQGFGKSSAVKLVAKQNRLLNNNSILFVVSKEYKKMVEHYGGIHIDGREPNINWFQIWISDVDEETTETLEQKSYVTNLSRMKNIFMVGSKIESTSVGNIFTKYLKRFYDKWIKTHQLEMGKITQYAAKDYPVAEDFIVYLQKEYENIKEEFVKRDIHTILTAMETMIETYGDIFNVRSNFSLEGKKLVAFNLESLLKADTNIYNAQYLNLFYMSFSHAVKIGQREKFLYDSGIKGIDEIEFTDLVSDEFHNPIRSGNIELIKEMDRTNREGRKIFIGLHFCVHDIIDAFPDLNDNGEMGVISKAVMSLLKLCPYRFIFRQDNSSLPLLKKVFGTEISESDLIQIPKLDEGENLMCISGTTNILFKFDLTEEELRLFDGGA</sequence>
<feature type="compositionally biased region" description="Basic residues" evidence="1">
    <location>
        <begin position="39"/>
        <end position="50"/>
    </location>
</feature>
<dbReference type="SUPFAM" id="SSF52540">
    <property type="entry name" value="P-loop containing nucleoside triphosphate hydrolases"/>
    <property type="match status" value="1"/>
</dbReference>